<dbReference type="EMBL" id="KQ435841">
    <property type="protein sequence ID" value="KOX71303.1"/>
    <property type="molecule type" value="Genomic_DNA"/>
</dbReference>
<accession>A0A0M8ZWZ1</accession>
<keyword evidence="2" id="KW-1185">Reference proteome</keyword>
<dbReference type="AlphaFoldDB" id="A0A0M8ZWZ1"/>
<reference evidence="1 2" key="1">
    <citation type="submission" date="2015-07" db="EMBL/GenBank/DDBJ databases">
        <title>The genome of Melipona quadrifasciata.</title>
        <authorList>
            <person name="Pan H."/>
            <person name="Kapheim K."/>
        </authorList>
    </citation>
    <scope>NUCLEOTIDE SEQUENCE [LARGE SCALE GENOMIC DNA]</scope>
    <source>
        <strain evidence="1">0111107301</strain>
        <tissue evidence="1">Whole body</tissue>
    </source>
</reference>
<protein>
    <submittedName>
        <fullName evidence="1">Uncharacterized protein</fullName>
    </submittedName>
</protein>
<gene>
    <name evidence="1" type="ORF">WN51_04615</name>
</gene>
<sequence>MTRCKISIKKKKEEDTKRTIYRQEDTLQGIRCYLGGSACNRVRSYRIKRDAIKRQLRRSSSSYNPFLLTRGHFGLYERALSIRGLSPRANTMSLESELYCSKVDLILNCKPKESADALWVPLPSASENHRPRVGTKGGCPLPSWVISRARVSHVFGKVGAILQSTVEGLVCLEQSPAMWSRFLATQAC</sequence>
<organism evidence="1 2">
    <name type="scientific">Melipona quadrifasciata</name>
    <dbReference type="NCBI Taxonomy" id="166423"/>
    <lineage>
        <taxon>Eukaryota</taxon>
        <taxon>Metazoa</taxon>
        <taxon>Ecdysozoa</taxon>
        <taxon>Arthropoda</taxon>
        <taxon>Hexapoda</taxon>
        <taxon>Insecta</taxon>
        <taxon>Pterygota</taxon>
        <taxon>Neoptera</taxon>
        <taxon>Endopterygota</taxon>
        <taxon>Hymenoptera</taxon>
        <taxon>Apocrita</taxon>
        <taxon>Aculeata</taxon>
        <taxon>Apoidea</taxon>
        <taxon>Anthophila</taxon>
        <taxon>Apidae</taxon>
        <taxon>Melipona</taxon>
    </lineage>
</organism>
<evidence type="ECO:0000313" key="2">
    <source>
        <dbReference type="Proteomes" id="UP000053105"/>
    </source>
</evidence>
<name>A0A0M8ZWZ1_9HYME</name>
<dbReference type="Proteomes" id="UP000053105">
    <property type="component" value="Unassembled WGS sequence"/>
</dbReference>
<proteinExistence type="predicted"/>
<evidence type="ECO:0000313" key="1">
    <source>
        <dbReference type="EMBL" id="KOX71303.1"/>
    </source>
</evidence>